<evidence type="ECO:0000256" key="1">
    <source>
        <dbReference type="SAM" id="Coils"/>
    </source>
</evidence>
<feature type="transmembrane region" description="Helical" evidence="3">
    <location>
        <begin position="32"/>
        <end position="54"/>
    </location>
</feature>
<feature type="compositionally biased region" description="Gly residues" evidence="2">
    <location>
        <begin position="626"/>
        <end position="642"/>
    </location>
</feature>
<feature type="region of interest" description="Disordered" evidence="2">
    <location>
        <begin position="396"/>
        <end position="442"/>
    </location>
</feature>
<feature type="region of interest" description="Disordered" evidence="2">
    <location>
        <begin position="455"/>
        <end position="570"/>
    </location>
</feature>
<feature type="compositionally biased region" description="Gly residues" evidence="2">
    <location>
        <begin position="526"/>
        <end position="546"/>
    </location>
</feature>
<organism evidence="4 5">
    <name type="scientific">Alosa alosa</name>
    <name type="common">allis shad</name>
    <dbReference type="NCBI Taxonomy" id="278164"/>
    <lineage>
        <taxon>Eukaryota</taxon>
        <taxon>Metazoa</taxon>
        <taxon>Chordata</taxon>
        <taxon>Craniata</taxon>
        <taxon>Vertebrata</taxon>
        <taxon>Euteleostomi</taxon>
        <taxon>Actinopterygii</taxon>
        <taxon>Neopterygii</taxon>
        <taxon>Teleostei</taxon>
        <taxon>Clupei</taxon>
        <taxon>Clupeiformes</taxon>
        <taxon>Clupeoidei</taxon>
        <taxon>Clupeidae</taxon>
        <taxon>Alosa</taxon>
    </lineage>
</organism>
<feature type="compositionally biased region" description="Gly residues" evidence="2">
    <location>
        <begin position="402"/>
        <end position="415"/>
    </location>
</feature>
<dbReference type="PANTHER" id="PTHR21687">
    <property type="entry name" value="PLASMALEMMA VESICLE-ASSOCIATED PROTEIN"/>
    <property type="match status" value="1"/>
</dbReference>
<dbReference type="GO" id="GO:0002693">
    <property type="term" value="P:positive regulation of cellular extravasation"/>
    <property type="evidence" value="ECO:0007669"/>
    <property type="project" value="TreeGrafter"/>
</dbReference>
<feature type="region of interest" description="Disordered" evidence="2">
    <location>
        <begin position="614"/>
        <end position="699"/>
    </location>
</feature>
<keyword evidence="1" id="KW-0175">Coiled coil</keyword>
<proteinExistence type="predicted"/>
<dbReference type="Pfam" id="PF06637">
    <property type="entry name" value="PV-1"/>
    <property type="match status" value="1"/>
</dbReference>
<dbReference type="AlphaFoldDB" id="A0AAV6HJP6"/>
<feature type="coiled-coil region" evidence="1">
    <location>
        <begin position="181"/>
        <end position="215"/>
    </location>
</feature>
<reference evidence="4 5" key="1">
    <citation type="submission" date="2020-10" db="EMBL/GenBank/DDBJ databases">
        <title>Chromosome-scale genome assembly of the Allis shad, Alosa alosa.</title>
        <authorList>
            <person name="Margot Z."/>
            <person name="Christophe K."/>
            <person name="Cabau C."/>
            <person name="Louis A."/>
            <person name="Berthelot C."/>
            <person name="Parey E."/>
            <person name="Roest Crollius H."/>
            <person name="Montfort J."/>
            <person name="Robinson-Rechavi M."/>
            <person name="Bucao C."/>
            <person name="Bouchez O."/>
            <person name="Gislard M."/>
            <person name="Lluch J."/>
            <person name="Milhes M."/>
            <person name="Lampietro C."/>
            <person name="Lopez Roques C."/>
            <person name="Donnadieu C."/>
            <person name="Braasch I."/>
            <person name="Desvignes T."/>
            <person name="Postlethwait J."/>
            <person name="Bobe J."/>
            <person name="Guiguen Y."/>
        </authorList>
    </citation>
    <scope>NUCLEOTIDE SEQUENCE [LARGE SCALE GENOMIC DNA]</scope>
    <source>
        <strain evidence="4">M-15738</strain>
        <tissue evidence="4">Blood</tissue>
    </source>
</reference>
<dbReference type="EMBL" id="JADWDJ010000001">
    <property type="protein sequence ID" value="KAG5286161.1"/>
    <property type="molecule type" value="Genomic_DNA"/>
</dbReference>
<sequence length="715" mass="74853">MYNNSYSQSKFGASAKKIHKARGKSCGYYMKIVFFFSSLIQTLIIVSLVLFLVYGQPEESAAEKRLQVLDPMHNELITKYGYLQEETRNLTRKINMTNREMEYMQRNITMLRKLGNDSVSFINSLRNKLLQCQMSSSPPCNCPRVVQPPCQSNGQLHGLQYENSQLKKWLEIVQGNFSGTFHVLKDELDSANRDRESLRLETITLRQEKATAEREIEHFKTKCKEDFIKSLDGIPEITKAFRQKIGALFPQLIPFHITCPKQREQLEQIQYNCSSLSAEVENKFQPYLNNVGLKVSETLHRVSHLEAKKIYLDRNLFECKQNLSSLAETNYKNLRDTRERHDKAMEQVLLEQRKLRGAKELLDGTLSLKESEINMLKEKINASLANCGHRAPPPKPFPGNSAPGGGGMGTGGILPGSGSTFSVQPGSGIKPTARGSGGPDSSLFKKFELEKFGRSGVNQVGSGGTGMGNTGSSGPSSDRFPTAAGSSTPGSGKPALGGTGPGTGSGSSGNMGTFGTGSSHSVPSGTGAGRTGSGTGLGSPTGGGMNTGSFGTGNDRSGSSGTGFGSSSSMGSTGAGFNTGSFGTGAGAGHSGTGFGSTSNMGAGGAGFGNTGSAGAGGSRSALPGAGTGTTGQGNTGFGGAGSSRTGQSGTGSGGTGFGGFGSAGTGRTGFSPNGFGRTGTGGNTGLYGGGSYGTADPISNHLRELQKYLNPERY</sequence>
<feature type="compositionally biased region" description="Low complexity" evidence="2">
    <location>
        <begin position="547"/>
        <end position="570"/>
    </location>
</feature>
<dbReference type="InterPro" id="IPR009538">
    <property type="entry name" value="PV-1"/>
</dbReference>
<keyword evidence="5" id="KW-1185">Reference proteome</keyword>
<gene>
    <name evidence="4" type="ORF">AALO_G00011650</name>
</gene>
<feature type="compositionally biased region" description="Gly residues" evidence="2">
    <location>
        <begin position="677"/>
        <end position="693"/>
    </location>
</feature>
<name>A0AAV6HJP6_9TELE</name>
<feature type="compositionally biased region" description="Gly residues" evidence="2">
    <location>
        <begin position="495"/>
        <end position="515"/>
    </location>
</feature>
<evidence type="ECO:0000313" key="5">
    <source>
        <dbReference type="Proteomes" id="UP000823561"/>
    </source>
</evidence>
<feature type="compositionally biased region" description="Gly residues" evidence="2">
    <location>
        <begin position="649"/>
        <end position="668"/>
    </location>
</feature>
<keyword evidence="3" id="KW-0472">Membrane</keyword>
<evidence type="ECO:0000256" key="2">
    <source>
        <dbReference type="SAM" id="MobiDB-lite"/>
    </source>
</evidence>
<evidence type="ECO:0000256" key="3">
    <source>
        <dbReference type="SAM" id="Phobius"/>
    </source>
</evidence>
<keyword evidence="3" id="KW-0812">Transmembrane</keyword>
<dbReference type="GO" id="GO:0043114">
    <property type="term" value="P:regulation of vascular permeability"/>
    <property type="evidence" value="ECO:0007669"/>
    <property type="project" value="TreeGrafter"/>
</dbReference>
<accession>A0AAV6HJP6</accession>
<keyword evidence="3" id="KW-1133">Transmembrane helix</keyword>
<dbReference type="PANTHER" id="PTHR21687:SF5">
    <property type="entry name" value="PLASMALEMMA VESICLE-ASSOCIATED PROTEIN"/>
    <property type="match status" value="1"/>
</dbReference>
<dbReference type="Proteomes" id="UP000823561">
    <property type="component" value="Chromosome 1"/>
</dbReference>
<comment type="caution">
    <text evidence="4">The sequence shown here is derived from an EMBL/GenBank/DDBJ whole genome shotgun (WGS) entry which is preliminary data.</text>
</comment>
<protein>
    <submittedName>
        <fullName evidence="4">Uncharacterized protein</fullName>
    </submittedName>
</protein>
<evidence type="ECO:0000313" key="4">
    <source>
        <dbReference type="EMBL" id="KAG5286161.1"/>
    </source>
</evidence>
<feature type="compositionally biased region" description="Gly residues" evidence="2">
    <location>
        <begin position="461"/>
        <end position="471"/>
    </location>
</feature>